<accession>A0A2G2VGU1</accession>
<evidence type="ECO:0000256" key="1">
    <source>
        <dbReference type="ARBA" id="ARBA00012513"/>
    </source>
</evidence>
<keyword evidence="9" id="KW-1133">Transmembrane helix</keyword>
<feature type="transmembrane region" description="Helical" evidence="9">
    <location>
        <begin position="80"/>
        <end position="101"/>
    </location>
</feature>
<name>A0A2G2VGU1_CAPBA</name>
<dbReference type="InterPro" id="IPR008266">
    <property type="entry name" value="Tyr_kinase_AS"/>
</dbReference>
<proteinExistence type="predicted"/>
<dbReference type="PROSITE" id="PS50011">
    <property type="entry name" value="PROTEIN_KINASE_DOM"/>
    <property type="match status" value="1"/>
</dbReference>
<keyword evidence="3" id="KW-0808">Transferase</keyword>
<evidence type="ECO:0000256" key="7">
    <source>
        <dbReference type="ARBA" id="ARBA00047899"/>
    </source>
</evidence>
<dbReference type="InterPro" id="IPR051420">
    <property type="entry name" value="Ser_Thr_Kinases_DiverseReg"/>
</dbReference>
<dbReference type="InterPro" id="IPR000719">
    <property type="entry name" value="Prot_kinase_dom"/>
</dbReference>
<dbReference type="OrthoDB" id="676979at2759"/>
<dbReference type="Proteomes" id="UP000224567">
    <property type="component" value="Unassembled WGS sequence"/>
</dbReference>
<evidence type="ECO:0000256" key="9">
    <source>
        <dbReference type="SAM" id="Phobius"/>
    </source>
</evidence>
<dbReference type="GO" id="GO:0004674">
    <property type="term" value="F:protein serine/threonine kinase activity"/>
    <property type="evidence" value="ECO:0007669"/>
    <property type="project" value="UniProtKB-KW"/>
</dbReference>
<dbReference type="EMBL" id="MLFT02000012">
    <property type="protein sequence ID" value="PHT32183.1"/>
    <property type="molecule type" value="Genomic_DNA"/>
</dbReference>
<keyword evidence="2" id="KW-0723">Serine/threonine-protein kinase</keyword>
<dbReference type="SUPFAM" id="SSF56112">
    <property type="entry name" value="Protein kinase-like (PK-like)"/>
    <property type="match status" value="1"/>
</dbReference>
<evidence type="ECO:0000256" key="8">
    <source>
        <dbReference type="ARBA" id="ARBA00048679"/>
    </source>
</evidence>
<dbReference type="EC" id="2.7.11.1" evidence="1"/>
<comment type="caution">
    <text evidence="11">The sequence shown here is derived from an EMBL/GenBank/DDBJ whole genome shotgun (WGS) entry which is preliminary data.</text>
</comment>
<feature type="domain" description="Protein kinase" evidence="10">
    <location>
        <begin position="27"/>
        <end position="307"/>
    </location>
</feature>
<dbReference type="Gene3D" id="1.10.510.10">
    <property type="entry name" value="Transferase(Phosphotransferase) domain 1"/>
    <property type="match status" value="1"/>
</dbReference>
<evidence type="ECO:0000256" key="4">
    <source>
        <dbReference type="ARBA" id="ARBA00022741"/>
    </source>
</evidence>
<evidence type="ECO:0000256" key="6">
    <source>
        <dbReference type="ARBA" id="ARBA00022840"/>
    </source>
</evidence>
<reference evidence="12" key="2">
    <citation type="journal article" date="2017" name="J. Anim. Genet.">
        <title>Multiple reference genome sequences of hot pepper reveal the massive evolution of plant disease resistance genes by retroduplication.</title>
        <authorList>
            <person name="Kim S."/>
            <person name="Park J."/>
            <person name="Yeom S.-I."/>
            <person name="Kim Y.-M."/>
            <person name="Seo E."/>
            <person name="Kim K.-T."/>
            <person name="Kim M.-S."/>
            <person name="Lee J.M."/>
            <person name="Cheong K."/>
            <person name="Shin H.-S."/>
            <person name="Kim S.-B."/>
            <person name="Han K."/>
            <person name="Lee J."/>
            <person name="Park M."/>
            <person name="Lee H.-A."/>
            <person name="Lee H.-Y."/>
            <person name="Lee Y."/>
            <person name="Oh S."/>
            <person name="Lee J.H."/>
            <person name="Choi E."/>
            <person name="Choi E."/>
            <person name="Lee S.E."/>
            <person name="Jeon J."/>
            <person name="Kim H."/>
            <person name="Choi G."/>
            <person name="Song H."/>
            <person name="Lee J."/>
            <person name="Lee S.-C."/>
            <person name="Kwon J.-K."/>
            <person name="Lee H.-Y."/>
            <person name="Koo N."/>
            <person name="Hong Y."/>
            <person name="Kim R.W."/>
            <person name="Kang W.-H."/>
            <person name="Huh J.H."/>
            <person name="Kang B.-C."/>
            <person name="Yang T.-J."/>
            <person name="Lee Y.-H."/>
            <person name="Bennetzen J.L."/>
            <person name="Choi D."/>
        </authorList>
    </citation>
    <scope>NUCLEOTIDE SEQUENCE [LARGE SCALE GENOMIC DNA]</scope>
    <source>
        <strain evidence="12">cv. PBC81</strain>
    </source>
</reference>
<comment type="catalytic activity">
    <reaction evidence="8">
        <text>L-seryl-[protein] + ATP = O-phospho-L-seryl-[protein] + ADP + H(+)</text>
        <dbReference type="Rhea" id="RHEA:17989"/>
        <dbReference type="Rhea" id="RHEA-COMP:9863"/>
        <dbReference type="Rhea" id="RHEA-COMP:11604"/>
        <dbReference type="ChEBI" id="CHEBI:15378"/>
        <dbReference type="ChEBI" id="CHEBI:29999"/>
        <dbReference type="ChEBI" id="CHEBI:30616"/>
        <dbReference type="ChEBI" id="CHEBI:83421"/>
        <dbReference type="ChEBI" id="CHEBI:456216"/>
        <dbReference type="EC" id="2.7.11.1"/>
    </reaction>
</comment>
<keyword evidence="5" id="KW-0418">Kinase</keyword>
<dbReference type="SUPFAM" id="SSF52058">
    <property type="entry name" value="L domain-like"/>
    <property type="match status" value="1"/>
</dbReference>
<comment type="catalytic activity">
    <reaction evidence="7">
        <text>L-threonyl-[protein] + ATP = O-phospho-L-threonyl-[protein] + ADP + H(+)</text>
        <dbReference type="Rhea" id="RHEA:46608"/>
        <dbReference type="Rhea" id="RHEA-COMP:11060"/>
        <dbReference type="Rhea" id="RHEA-COMP:11605"/>
        <dbReference type="ChEBI" id="CHEBI:15378"/>
        <dbReference type="ChEBI" id="CHEBI:30013"/>
        <dbReference type="ChEBI" id="CHEBI:30616"/>
        <dbReference type="ChEBI" id="CHEBI:61977"/>
        <dbReference type="ChEBI" id="CHEBI:456216"/>
        <dbReference type="EC" id="2.7.11.1"/>
    </reaction>
</comment>
<keyword evidence="9" id="KW-0472">Membrane</keyword>
<dbReference type="Gene3D" id="3.80.10.10">
    <property type="entry name" value="Ribonuclease Inhibitor"/>
    <property type="match status" value="1"/>
</dbReference>
<reference evidence="11 12" key="1">
    <citation type="journal article" date="2017" name="Genome Biol.">
        <title>New reference genome sequences of hot pepper reveal the massive evolution of plant disease-resistance genes by retroduplication.</title>
        <authorList>
            <person name="Kim S."/>
            <person name="Park J."/>
            <person name="Yeom S.I."/>
            <person name="Kim Y.M."/>
            <person name="Seo E."/>
            <person name="Kim K.T."/>
            <person name="Kim M.S."/>
            <person name="Lee J.M."/>
            <person name="Cheong K."/>
            <person name="Shin H.S."/>
            <person name="Kim S.B."/>
            <person name="Han K."/>
            <person name="Lee J."/>
            <person name="Park M."/>
            <person name="Lee H.A."/>
            <person name="Lee H.Y."/>
            <person name="Lee Y."/>
            <person name="Oh S."/>
            <person name="Lee J.H."/>
            <person name="Choi E."/>
            <person name="Choi E."/>
            <person name="Lee S.E."/>
            <person name="Jeon J."/>
            <person name="Kim H."/>
            <person name="Choi G."/>
            <person name="Song H."/>
            <person name="Lee J."/>
            <person name="Lee S.C."/>
            <person name="Kwon J.K."/>
            <person name="Lee H.Y."/>
            <person name="Koo N."/>
            <person name="Hong Y."/>
            <person name="Kim R.W."/>
            <person name="Kang W.H."/>
            <person name="Huh J.H."/>
            <person name="Kang B.C."/>
            <person name="Yang T.J."/>
            <person name="Lee Y.H."/>
            <person name="Bennetzen J.L."/>
            <person name="Choi D."/>
        </authorList>
    </citation>
    <scope>NUCLEOTIDE SEQUENCE [LARGE SCALE GENOMIC DNA]</scope>
    <source>
        <strain evidence="12">cv. PBC81</strain>
    </source>
</reference>
<keyword evidence="4" id="KW-0547">Nucleotide-binding</keyword>
<dbReference type="STRING" id="33114.A0A2G2VGU1"/>
<evidence type="ECO:0000256" key="2">
    <source>
        <dbReference type="ARBA" id="ARBA00022527"/>
    </source>
</evidence>
<gene>
    <name evidence="11" type="ORF">CQW23_28520</name>
</gene>
<dbReference type="SMART" id="SM00220">
    <property type="entry name" value="S_TKc"/>
    <property type="match status" value="1"/>
</dbReference>
<evidence type="ECO:0000256" key="5">
    <source>
        <dbReference type="ARBA" id="ARBA00022777"/>
    </source>
</evidence>
<dbReference type="PROSITE" id="PS00109">
    <property type="entry name" value="PROTEIN_KINASE_TYR"/>
    <property type="match status" value="1"/>
</dbReference>
<dbReference type="GO" id="GO:0005524">
    <property type="term" value="F:ATP binding"/>
    <property type="evidence" value="ECO:0007669"/>
    <property type="project" value="UniProtKB-KW"/>
</dbReference>
<dbReference type="InterPro" id="IPR032675">
    <property type="entry name" value="LRR_dom_sf"/>
</dbReference>
<dbReference type="Pfam" id="PF00069">
    <property type="entry name" value="Pkinase"/>
    <property type="match status" value="1"/>
</dbReference>
<organism evidence="11 12">
    <name type="scientific">Capsicum baccatum</name>
    <name type="common">Peruvian pepper</name>
    <dbReference type="NCBI Taxonomy" id="33114"/>
    <lineage>
        <taxon>Eukaryota</taxon>
        <taxon>Viridiplantae</taxon>
        <taxon>Streptophyta</taxon>
        <taxon>Embryophyta</taxon>
        <taxon>Tracheophyta</taxon>
        <taxon>Spermatophyta</taxon>
        <taxon>Magnoliopsida</taxon>
        <taxon>eudicotyledons</taxon>
        <taxon>Gunneridae</taxon>
        <taxon>Pentapetalae</taxon>
        <taxon>asterids</taxon>
        <taxon>lamiids</taxon>
        <taxon>Solanales</taxon>
        <taxon>Solanaceae</taxon>
        <taxon>Solanoideae</taxon>
        <taxon>Capsiceae</taxon>
        <taxon>Capsicum</taxon>
    </lineage>
</organism>
<protein>
    <recommendedName>
        <fullName evidence="1">non-specific serine/threonine protein kinase</fullName>
        <ecNumber evidence="1">2.7.11.1</ecNumber>
    </recommendedName>
</protein>
<dbReference type="InterPro" id="IPR011009">
    <property type="entry name" value="Kinase-like_dom_sf"/>
</dbReference>
<dbReference type="AlphaFoldDB" id="A0A2G2VGU1"/>
<dbReference type="PANTHER" id="PTHR48005:SF70">
    <property type="entry name" value="MDIS1-INTERACTING RECEPTOR LIKE KINASE 2-LIKE"/>
    <property type="match status" value="1"/>
</dbReference>
<dbReference type="PANTHER" id="PTHR48005">
    <property type="entry name" value="LEUCINE RICH REPEAT KINASE 2"/>
    <property type="match status" value="1"/>
</dbReference>
<keyword evidence="12" id="KW-1185">Reference proteome</keyword>
<evidence type="ECO:0000259" key="10">
    <source>
        <dbReference type="PROSITE" id="PS50011"/>
    </source>
</evidence>
<keyword evidence="6" id="KW-0067">ATP-binding</keyword>
<sequence>MNLSHNKFIGSIPSSFNQCISLSFVDISNYQLIGRLPNNLAFQKASLEELSGNKGLCGHLIVLEPCSSSKITYKRIKISMIFYIFGGVLLLMVIISLLFALSQKRRNQIEQREQTKDLFSIRSFDGQMTYESIIIEIEGFNRKNCIGNGGQGRVFRVELPCGQAVVFLEGGSLPERLRNDEKVTELDWIKRVNIVKGVAYVLSYMHHECSPPILHRDISSKNVLLDHEDRPHLSDFGTAKLLRPNSSNWTSFAGTFGYVAPDLAYTMEINESCDTYSSGVLSLEVILGRHLADLVHTVSSLSSTSES</sequence>
<evidence type="ECO:0000313" key="12">
    <source>
        <dbReference type="Proteomes" id="UP000224567"/>
    </source>
</evidence>
<keyword evidence="9" id="KW-0812">Transmembrane</keyword>
<evidence type="ECO:0000256" key="3">
    <source>
        <dbReference type="ARBA" id="ARBA00022679"/>
    </source>
</evidence>
<evidence type="ECO:0000313" key="11">
    <source>
        <dbReference type="EMBL" id="PHT32183.1"/>
    </source>
</evidence>